<dbReference type="Gene3D" id="1.10.940.10">
    <property type="entry name" value="NusB-like"/>
    <property type="match status" value="1"/>
</dbReference>
<dbReference type="GO" id="GO:0003723">
    <property type="term" value="F:RNA binding"/>
    <property type="evidence" value="ECO:0007669"/>
    <property type="project" value="UniProtKB-UniRule"/>
</dbReference>
<dbReference type="Proteomes" id="UP000033930">
    <property type="component" value="Unassembled WGS sequence"/>
</dbReference>
<evidence type="ECO:0000256" key="6">
    <source>
        <dbReference type="HAMAP-Rule" id="MF_00073"/>
    </source>
</evidence>
<accession>A0A0G0XSL2</accession>
<dbReference type="PATRIC" id="fig|1618983.3.peg.3"/>
<evidence type="ECO:0000313" key="9">
    <source>
        <dbReference type="Proteomes" id="UP000033930"/>
    </source>
</evidence>
<dbReference type="GO" id="GO:0031564">
    <property type="term" value="P:transcription antitermination"/>
    <property type="evidence" value="ECO:0007669"/>
    <property type="project" value="UniProtKB-KW"/>
</dbReference>
<dbReference type="EMBL" id="LCAW01000001">
    <property type="protein sequence ID" value="KKR99945.1"/>
    <property type="molecule type" value="Genomic_DNA"/>
</dbReference>
<keyword evidence="3 6" id="KW-0694">RNA-binding</keyword>
<comment type="function">
    <text evidence="6">Involved in transcription antitermination. Required for transcription of ribosomal RNA (rRNA) genes. Binds specifically to the boxA antiterminator sequence of the ribosomal RNA (rrn) operons.</text>
</comment>
<dbReference type="GO" id="GO:0006353">
    <property type="term" value="P:DNA-templated transcription termination"/>
    <property type="evidence" value="ECO:0007669"/>
    <property type="project" value="UniProtKB-UniRule"/>
</dbReference>
<evidence type="ECO:0000256" key="3">
    <source>
        <dbReference type="ARBA" id="ARBA00022884"/>
    </source>
</evidence>
<evidence type="ECO:0000256" key="1">
    <source>
        <dbReference type="ARBA" id="ARBA00005952"/>
    </source>
</evidence>
<protein>
    <recommendedName>
        <fullName evidence="6">Transcription antitermination protein NusB</fullName>
    </recommendedName>
    <alternativeName>
        <fullName evidence="6">Antitermination factor NusB</fullName>
    </alternativeName>
</protein>
<evidence type="ECO:0000256" key="5">
    <source>
        <dbReference type="ARBA" id="ARBA00023163"/>
    </source>
</evidence>
<keyword evidence="4 6" id="KW-0805">Transcription regulation</keyword>
<dbReference type="Pfam" id="PF01029">
    <property type="entry name" value="NusB"/>
    <property type="match status" value="1"/>
</dbReference>
<comment type="similarity">
    <text evidence="1 6">Belongs to the NusB family.</text>
</comment>
<evidence type="ECO:0000256" key="4">
    <source>
        <dbReference type="ARBA" id="ARBA00023015"/>
    </source>
</evidence>
<dbReference type="AlphaFoldDB" id="A0A0G0XSL2"/>
<dbReference type="SUPFAM" id="SSF48013">
    <property type="entry name" value="NusB-like"/>
    <property type="match status" value="1"/>
</dbReference>
<dbReference type="HAMAP" id="MF_00073">
    <property type="entry name" value="NusB"/>
    <property type="match status" value="1"/>
</dbReference>
<dbReference type="PANTHER" id="PTHR11078:SF3">
    <property type="entry name" value="ANTITERMINATION NUSB DOMAIN-CONTAINING PROTEIN"/>
    <property type="match status" value="1"/>
</dbReference>
<proteinExistence type="inferred from homology"/>
<gene>
    <name evidence="6" type="primary">nusB</name>
    <name evidence="8" type="ORF">UU50_C0001G0003</name>
</gene>
<name>A0A0G0XSL2_9BACT</name>
<evidence type="ECO:0000259" key="7">
    <source>
        <dbReference type="Pfam" id="PF01029"/>
    </source>
</evidence>
<dbReference type="InterPro" id="IPR011605">
    <property type="entry name" value="NusB_fam"/>
</dbReference>
<keyword evidence="2 6" id="KW-0889">Transcription antitermination</keyword>
<dbReference type="InterPro" id="IPR035926">
    <property type="entry name" value="NusB-like_sf"/>
</dbReference>
<dbReference type="GO" id="GO:0005829">
    <property type="term" value="C:cytosol"/>
    <property type="evidence" value="ECO:0007669"/>
    <property type="project" value="TreeGrafter"/>
</dbReference>
<evidence type="ECO:0000313" key="8">
    <source>
        <dbReference type="EMBL" id="KKR99945.1"/>
    </source>
</evidence>
<feature type="domain" description="NusB/RsmB/TIM44" evidence="7">
    <location>
        <begin position="2"/>
        <end position="123"/>
    </location>
</feature>
<organism evidence="8 9">
    <name type="scientific">Candidatus Uhrbacteria bacterium GW2011_GWC1_41_20</name>
    <dbReference type="NCBI Taxonomy" id="1618983"/>
    <lineage>
        <taxon>Bacteria</taxon>
        <taxon>Candidatus Uhriibacteriota</taxon>
    </lineage>
</organism>
<sequence length="148" mass="16799">MVMQCLFEWDFQGRDSSRIDEVVAYIKEEFAPNFDDDGYVLRQTHAVIDSVDKIDETLVTFAPEWPIDEMTNTDRNILRLGVYELKFDEKIPAKVAINEAIELGKAFGGEASGKFVNGVLGAVFRDMIAKGAEKQIDKEEEKEKSNEE</sequence>
<comment type="caution">
    <text evidence="8">The sequence shown here is derived from an EMBL/GenBank/DDBJ whole genome shotgun (WGS) entry which is preliminary data.</text>
</comment>
<dbReference type="PANTHER" id="PTHR11078">
    <property type="entry name" value="N UTILIZATION SUBSTANCE PROTEIN B-RELATED"/>
    <property type="match status" value="1"/>
</dbReference>
<reference evidence="8 9" key="1">
    <citation type="journal article" date="2015" name="Nature">
        <title>rRNA introns, odd ribosomes, and small enigmatic genomes across a large radiation of phyla.</title>
        <authorList>
            <person name="Brown C.T."/>
            <person name="Hug L.A."/>
            <person name="Thomas B.C."/>
            <person name="Sharon I."/>
            <person name="Castelle C.J."/>
            <person name="Singh A."/>
            <person name="Wilkins M.J."/>
            <person name="Williams K.H."/>
            <person name="Banfield J.F."/>
        </authorList>
    </citation>
    <scope>NUCLEOTIDE SEQUENCE [LARGE SCALE GENOMIC DNA]</scope>
</reference>
<keyword evidence="5 6" id="KW-0804">Transcription</keyword>
<dbReference type="InterPro" id="IPR006027">
    <property type="entry name" value="NusB_RsmB_TIM44"/>
</dbReference>
<evidence type="ECO:0000256" key="2">
    <source>
        <dbReference type="ARBA" id="ARBA00022814"/>
    </source>
</evidence>
<dbReference type="NCBIfam" id="TIGR01951">
    <property type="entry name" value="nusB"/>
    <property type="match status" value="1"/>
</dbReference>